<dbReference type="EMBL" id="SJPO01000004">
    <property type="protein sequence ID" value="TWT77436.1"/>
    <property type="molecule type" value="Genomic_DNA"/>
</dbReference>
<name>A0A5C5YR90_9BACT</name>
<gene>
    <name evidence="1" type="ORF">Pla123a_20970</name>
</gene>
<dbReference type="AlphaFoldDB" id="A0A5C5YR90"/>
<protein>
    <submittedName>
        <fullName evidence="1">Uncharacterized protein</fullName>
    </submittedName>
</protein>
<comment type="caution">
    <text evidence="1">The sequence shown here is derived from an EMBL/GenBank/DDBJ whole genome shotgun (WGS) entry which is preliminary data.</text>
</comment>
<proteinExistence type="predicted"/>
<dbReference type="OrthoDB" id="9902003at2"/>
<sequence length="78" mass="8836">MESGFVVDGPARYDAAVCATHLAVIEPAVRTEYEPLLVNAGAWRRWRIRLQIRAEIARRLEVALANDESPEPSQFSLW</sequence>
<dbReference type="RefSeq" id="WP_146586574.1">
    <property type="nucleotide sequence ID" value="NZ_SJPO01000004.1"/>
</dbReference>
<evidence type="ECO:0000313" key="1">
    <source>
        <dbReference type="EMBL" id="TWT77436.1"/>
    </source>
</evidence>
<accession>A0A5C5YR90</accession>
<reference evidence="1 2" key="1">
    <citation type="submission" date="2019-02" db="EMBL/GenBank/DDBJ databases">
        <title>Deep-cultivation of Planctomycetes and their phenomic and genomic characterization uncovers novel biology.</title>
        <authorList>
            <person name="Wiegand S."/>
            <person name="Jogler M."/>
            <person name="Boedeker C."/>
            <person name="Pinto D."/>
            <person name="Vollmers J."/>
            <person name="Rivas-Marin E."/>
            <person name="Kohn T."/>
            <person name="Peeters S.H."/>
            <person name="Heuer A."/>
            <person name="Rast P."/>
            <person name="Oberbeckmann S."/>
            <person name="Bunk B."/>
            <person name="Jeske O."/>
            <person name="Meyerdierks A."/>
            <person name="Storesund J.E."/>
            <person name="Kallscheuer N."/>
            <person name="Luecker S."/>
            <person name="Lage O.M."/>
            <person name="Pohl T."/>
            <person name="Merkel B.J."/>
            <person name="Hornburger P."/>
            <person name="Mueller R.-W."/>
            <person name="Bruemmer F."/>
            <person name="Labrenz M."/>
            <person name="Spormann A.M."/>
            <person name="Op Den Camp H."/>
            <person name="Overmann J."/>
            <person name="Amann R."/>
            <person name="Jetten M.S.M."/>
            <person name="Mascher T."/>
            <person name="Medema M.H."/>
            <person name="Devos D.P."/>
            <person name="Kaster A.-K."/>
            <person name="Ovreas L."/>
            <person name="Rohde M."/>
            <person name="Galperin M.Y."/>
            <person name="Jogler C."/>
        </authorList>
    </citation>
    <scope>NUCLEOTIDE SEQUENCE [LARGE SCALE GENOMIC DNA]</scope>
    <source>
        <strain evidence="1 2">Pla123a</strain>
    </source>
</reference>
<keyword evidence="2" id="KW-1185">Reference proteome</keyword>
<dbReference type="Proteomes" id="UP000318478">
    <property type="component" value="Unassembled WGS sequence"/>
</dbReference>
<organism evidence="1 2">
    <name type="scientific">Posidoniimonas polymericola</name>
    <dbReference type="NCBI Taxonomy" id="2528002"/>
    <lineage>
        <taxon>Bacteria</taxon>
        <taxon>Pseudomonadati</taxon>
        <taxon>Planctomycetota</taxon>
        <taxon>Planctomycetia</taxon>
        <taxon>Pirellulales</taxon>
        <taxon>Lacipirellulaceae</taxon>
        <taxon>Posidoniimonas</taxon>
    </lineage>
</organism>
<evidence type="ECO:0000313" key="2">
    <source>
        <dbReference type="Proteomes" id="UP000318478"/>
    </source>
</evidence>